<comment type="caution">
    <text evidence="2">The sequence shown here is derived from an EMBL/GenBank/DDBJ whole genome shotgun (WGS) entry which is preliminary data.</text>
</comment>
<evidence type="ECO:0000313" key="2">
    <source>
        <dbReference type="EMBL" id="TVO76748.1"/>
    </source>
</evidence>
<dbReference type="InterPro" id="IPR036388">
    <property type="entry name" value="WH-like_DNA-bd_sf"/>
</dbReference>
<protein>
    <submittedName>
        <fullName evidence="2">Helix-turn-helix transcriptional regulator</fullName>
    </submittedName>
</protein>
<dbReference type="RefSeq" id="WP_144357878.1">
    <property type="nucleotide sequence ID" value="NZ_VMNH01000005.1"/>
</dbReference>
<dbReference type="SUPFAM" id="SSF46894">
    <property type="entry name" value="C-terminal effector domain of the bipartite response regulators"/>
    <property type="match status" value="1"/>
</dbReference>
<dbReference type="EMBL" id="VMNH01000005">
    <property type="protein sequence ID" value="TVO76748.1"/>
    <property type="molecule type" value="Genomic_DNA"/>
</dbReference>
<dbReference type="InterPro" id="IPR000792">
    <property type="entry name" value="Tscrpt_reg_LuxR_C"/>
</dbReference>
<dbReference type="PRINTS" id="PR00038">
    <property type="entry name" value="HTHLUXR"/>
</dbReference>
<feature type="domain" description="HTH luxR-type" evidence="1">
    <location>
        <begin position="316"/>
        <end position="373"/>
    </location>
</feature>
<dbReference type="InterPro" id="IPR016032">
    <property type="entry name" value="Sig_transdc_resp-reg_C-effctor"/>
</dbReference>
<name>A0A557SH57_9GAMM</name>
<dbReference type="Gene3D" id="1.10.10.10">
    <property type="entry name" value="Winged helix-like DNA-binding domain superfamily/Winged helix DNA-binding domain"/>
    <property type="match status" value="1"/>
</dbReference>
<reference evidence="2 3" key="1">
    <citation type="submission" date="2019-07" db="EMBL/GenBank/DDBJ databases">
        <title>The pathways for chlorine oxyanion respiration interact through the shared metabolite chlorate.</title>
        <authorList>
            <person name="Barnum T.P."/>
            <person name="Cheng Y."/>
            <person name="Hill K.A."/>
            <person name="Lucas L.N."/>
            <person name="Carlson H.K."/>
            <person name="Coates J.D."/>
        </authorList>
    </citation>
    <scope>NUCLEOTIDE SEQUENCE [LARGE SCALE GENOMIC DNA]</scope>
    <source>
        <strain evidence="2 3">BK-1</strain>
    </source>
</reference>
<dbReference type="Proteomes" id="UP000316649">
    <property type="component" value="Unassembled WGS sequence"/>
</dbReference>
<organism evidence="2 3">
    <name type="scientific">Sedimenticola selenatireducens</name>
    <dbReference type="NCBI Taxonomy" id="191960"/>
    <lineage>
        <taxon>Bacteria</taxon>
        <taxon>Pseudomonadati</taxon>
        <taxon>Pseudomonadota</taxon>
        <taxon>Gammaproteobacteria</taxon>
        <taxon>Chromatiales</taxon>
        <taxon>Sedimenticolaceae</taxon>
        <taxon>Sedimenticola</taxon>
    </lineage>
</organism>
<dbReference type="Pfam" id="PF00196">
    <property type="entry name" value="GerE"/>
    <property type="match status" value="1"/>
</dbReference>
<dbReference type="GO" id="GO:0006355">
    <property type="term" value="P:regulation of DNA-templated transcription"/>
    <property type="evidence" value="ECO:0007669"/>
    <property type="project" value="InterPro"/>
</dbReference>
<accession>A0A557SH57</accession>
<evidence type="ECO:0000259" key="1">
    <source>
        <dbReference type="SMART" id="SM00421"/>
    </source>
</evidence>
<dbReference type="GO" id="GO:0003677">
    <property type="term" value="F:DNA binding"/>
    <property type="evidence" value="ECO:0007669"/>
    <property type="project" value="InterPro"/>
</dbReference>
<proteinExistence type="predicted"/>
<keyword evidence="3" id="KW-1185">Reference proteome</keyword>
<dbReference type="SMART" id="SM00421">
    <property type="entry name" value="HTH_LUXR"/>
    <property type="match status" value="1"/>
</dbReference>
<dbReference type="OrthoDB" id="5560285at2"/>
<evidence type="ECO:0000313" key="3">
    <source>
        <dbReference type="Proteomes" id="UP000316649"/>
    </source>
</evidence>
<dbReference type="AlphaFoldDB" id="A0A557SH57"/>
<sequence length="382" mass="42719">MGKTTGPEIADLLGRLYDAALKPELWPQFLEHLAGHLDGRSAALRVLDTTQPSLSHSATWNFTDEENRRYRDYFIQVDPFYRLLRRQPQIGMQLSHHAVSDREYAQSEFYSDFFRHTDRFYAAGGFVMRDSQRALLLGIQRSRQRGPFDEHDRQLLHSIAPHLKRAADLTRLLAREDALVAGSCEALDRLEIGVLLLSESGALLWANKRAEQALSGDYPLDISGGQLKACAGHEQAALRRLVSEVVAMGMGRDHPGSNALRLLGDPENHQPLVLLGVPVSRETASFWCPTERTAAILYIGSPAEQRRFCHDRLRQLFGLTPAEARVTELIANGLELKRIAQRLGSSQHTVRSQLKSIYQKTGTGRQGELVSLITATLSPLVL</sequence>
<gene>
    <name evidence="2" type="ORF">FHP88_04810</name>
</gene>